<evidence type="ECO:0000313" key="1">
    <source>
        <dbReference type="EMBL" id="KAK3284667.1"/>
    </source>
</evidence>
<proteinExistence type="predicted"/>
<comment type="caution">
    <text evidence="1">The sequence shown here is derived from an EMBL/GenBank/DDBJ whole genome shotgun (WGS) entry which is preliminary data.</text>
</comment>
<dbReference type="Gene3D" id="1.25.40.10">
    <property type="entry name" value="Tetratricopeptide repeat domain"/>
    <property type="match status" value="2"/>
</dbReference>
<dbReference type="Proteomes" id="UP001190700">
    <property type="component" value="Unassembled WGS sequence"/>
</dbReference>
<keyword evidence="2" id="KW-1185">Reference proteome</keyword>
<dbReference type="AlphaFoldDB" id="A0AAE0GV03"/>
<gene>
    <name evidence="1" type="ORF">CYMTET_7699</name>
</gene>
<sequence>MDFEDSRRLIGEAEALTAQPGRSRDALKRVEAALVGEFVQSRVLDDKENTAAAMYALSNCMAGEIMLYQIGRHFSKAALENFKNARDVDGSVRASAGYAAALGSSGRTEEAKELLGALEGQPGSPLPVTDLMYVGKAYMFLGDEVKGEQLLKSAWARGGDPYELAIAQVHKYVRGRTDGKAAEDVEGYKQAIDSLKNAARLNRKDVRARYRIGLMCEERFHHQLLYGGAKRSAEEGGDEEEGPKQSFMPHGATWSASAMEDEILAIGQMHGCWGNPTVEELLQGLLAEHKSCLEAGKQSDADTVMVLYQFKCRQLVSSGSGLNKAIKPDQNMAAAAKEYEEALQSNPVTEVLLHLVRAKLVMGSRDKAAELARKATAADPEHSEAKMYAAFLAQPSDPSATSTCPQPILDAATAIEECVESAVVLGPGVTSMCLGENLSHAVNPDLSSAAVLLSMGYNAASRHLDAENLCAKLLHLVPAAMKEIAWASVLQMELQQLCTFARYQLLHALVSRAADQCLGAQAQILAPARPPTPFTPLTAWPLRPCPIFCSYAPRLCVPVPPSAAMPRACAAVPIAHLSCQPRFCAAQISAHDWPLAPAGAFHLVSRIAPPASPTSPP</sequence>
<dbReference type="EMBL" id="LGRX02002208">
    <property type="protein sequence ID" value="KAK3284667.1"/>
    <property type="molecule type" value="Genomic_DNA"/>
</dbReference>
<reference evidence="1 2" key="1">
    <citation type="journal article" date="2015" name="Genome Biol. Evol.">
        <title>Comparative Genomics of a Bacterivorous Green Alga Reveals Evolutionary Causalities and Consequences of Phago-Mixotrophic Mode of Nutrition.</title>
        <authorList>
            <person name="Burns J.A."/>
            <person name="Paasch A."/>
            <person name="Narechania A."/>
            <person name="Kim E."/>
        </authorList>
    </citation>
    <scope>NUCLEOTIDE SEQUENCE [LARGE SCALE GENOMIC DNA]</scope>
    <source>
        <strain evidence="1 2">PLY_AMNH</strain>
    </source>
</reference>
<name>A0AAE0GV03_9CHLO</name>
<dbReference type="InterPro" id="IPR011990">
    <property type="entry name" value="TPR-like_helical_dom_sf"/>
</dbReference>
<organism evidence="1 2">
    <name type="scientific">Cymbomonas tetramitiformis</name>
    <dbReference type="NCBI Taxonomy" id="36881"/>
    <lineage>
        <taxon>Eukaryota</taxon>
        <taxon>Viridiplantae</taxon>
        <taxon>Chlorophyta</taxon>
        <taxon>Pyramimonadophyceae</taxon>
        <taxon>Pyramimonadales</taxon>
        <taxon>Pyramimonadaceae</taxon>
        <taxon>Cymbomonas</taxon>
    </lineage>
</organism>
<evidence type="ECO:0000313" key="2">
    <source>
        <dbReference type="Proteomes" id="UP001190700"/>
    </source>
</evidence>
<dbReference type="SUPFAM" id="SSF48452">
    <property type="entry name" value="TPR-like"/>
    <property type="match status" value="1"/>
</dbReference>
<protein>
    <submittedName>
        <fullName evidence="1">Uncharacterized protein</fullName>
    </submittedName>
</protein>
<accession>A0AAE0GV03</accession>